<reference evidence="4 5" key="1">
    <citation type="submission" date="2019-10" db="EMBL/GenBank/DDBJ databases">
        <title>Glycomyces albidus sp. nov., a novel actinomycete isolated from rhizosphere soil of wheat (Triticum aestivum L.).</title>
        <authorList>
            <person name="Qian L."/>
        </authorList>
    </citation>
    <scope>NUCLEOTIDE SEQUENCE [LARGE SCALE GENOMIC DNA]</scope>
    <source>
        <strain evidence="4 5">NEAU-7082</strain>
    </source>
</reference>
<dbReference type="InterPro" id="IPR013328">
    <property type="entry name" value="6PGD_dom2"/>
</dbReference>
<comment type="caution">
    <text evidence="4">The sequence shown here is derived from an EMBL/GenBank/DDBJ whole genome shotgun (WGS) entry which is preliminary data.</text>
</comment>
<dbReference type="InterPro" id="IPR048666">
    <property type="entry name" value="RedAm-like_C"/>
</dbReference>
<gene>
    <name evidence="4" type="ORF">GFD30_23745</name>
</gene>
<organism evidence="4 5">
    <name type="scientific">Glycomyces albidus</name>
    <dbReference type="NCBI Taxonomy" id="2656774"/>
    <lineage>
        <taxon>Bacteria</taxon>
        <taxon>Bacillati</taxon>
        <taxon>Actinomycetota</taxon>
        <taxon>Actinomycetes</taxon>
        <taxon>Glycomycetales</taxon>
        <taxon>Glycomycetaceae</taxon>
        <taxon>Glycomyces</taxon>
    </lineage>
</organism>
<evidence type="ECO:0000313" key="4">
    <source>
        <dbReference type="EMBL" id="MQM28550.1"/>
    </source>
</evidence>
<dbReference type="Pfam" id="PF21761">
    <property type="entry name" value="RedAm-like_C"/>
    <property type="match status" value="1"/>
</dbReference>
<name>A0A6L5GFU7_9ACTN</name>
<keyword evidence="5" id="KW-1185">Reference proteome</keyword>
<dbReference type="InterPro" id="IPR006115">
    <property type="entry name" value="6PGDH_NADP-bd"/>
</dbReference>
<accession>A0A6L5GFU7</accession>
<evidence type="ECO:0000256" key="1">
    <source>
        <dbReference type="SAM" id="MobiDB-lite"/>
    </source>
</evidence>
<proteinExistence type="predicted"/>
<evidence type="ECO:0000259" key="3">
    <source>
        <dbReference type="Pfam" id="PF21761"/>
    </source>
</evidence>
<feature type="compositionally biased region" description="Basic residues" evidence="1">
    <location>
        <begin position="60"/>
        <end position="80"/>
    </location>
</feature>
<dbReference type="GO" id="GO:0050661">
    <property type="term" value="F:NADP binding"/>
    <property type="evidence" value="ECO:0007669"/>
    <property type="project" value="InterPro"/>
</dbReference>
<dbReference type="GO" id="GO:0000785">
    <property type="term" value="C:chromatin"/>
    <property type="evidence" value="ECO:0007669"/>
    <property type="project" value="TreeGrafter"/>
</dbReference>
<dbReference type="GO" id="GO:0140673">
    <property type="term" value="P:transcription elongation-coupled chromatin remodeling"/>
    <property type="evidence" value="ECO:0007669"/>
    <property type="project" value="TreeGrafter"/>
</dbReference>
<dbReference type="SUPFAM" id="SSF51735">
    <property type="entry name" value="NAD(P)-binding Rossmann-fold domains"/>
    <property type="match status" value="1"/>
</dbReference>
<dbReference type="AlphaFoldDB" id="A0A6L5GFU7"/>
<dbReference type="Gene3D" id="3.40.50.720">
    <property type="entry name" value="NAD(P)-binding Rossmann-like Domain"/>
    <property type="match status" value="1"/>
</dbReference>
<feature type="domain" description="NADPH-dependent reductive aminase-like C-terminal" evidence="3">
    <location>
        <begin position="253"/>
        <end position="376"/>
    </location>
</feature>
<dbReference type="GO" id="GO:0031491">
    <property type="term" value="F:nucleosome binding"/>
    <property type="evidence" value="ECO:0007669"/>
    <property type="project" value="TreeGrafter"/>
</dbReference>
<sequence length="379" mass="41103">MARRHAPARQGHRRDRRRRHLRHRRPERRLRPLRHRLAHHRQPRAGRQRSAPRTAPQAPRRARGRRPRRQRLAPHHRPPHHPPITNATKETTMSEPTIGILGLGAMGSAIATRLRESGYATTVWNRTAAKTEPHVKAGSTAAATVAEAAAQSDILLVVLLDHASVREHLEPVAADLKGKVVVNLTTTTPNEARSTAAWAAEQGLTYLDGAMMAVPEMIGTPASRLLYSGDRDAYDIALPALETLGAADYEGQDAGLASLKDMALLTSMYQMFDGFMQAVAMMRTVGVSAAETAAEVSGWLGAVLPHTEQFAAVIDSGDYSGGQSVDFTRAAVGSLITAAREQGVGADFLEPLMRHLDELSATGRGGADWISVNEQLAIK</sequence>
<protein>
    <submittedName>
        <fullName evidence="4">NAD(P)-dependent oxidoreductase</fullName>
    </submittedName>
</protein>
<dbReference type="PANTHER" id="PTHR43580:SF2">
    <property type="entry name" value="CYTOKINE-LIKE NUCLEAR FACTOR N-PAC"/>
    <property type="match status" value="1"/>
</dbReference>
<dbReference type="EMBL" id="WIAO01000047">
    <property type="protein sequence ID" value="MQM28550.1"/>
    <property type="molecule type" value="Genomic_DNA"/>
</dbReference>
<evidence type="ECO:0000259" key="2">
    <source>
        <dbReference type="Pfam" id="PF03446"/>
    </source>
</evidence>
<dbReference type="GO" id="GO:0003677">
    <property type="term" value="F:DNA binding"/>
    <property type="evidence" value="ECO:0007669"/>
    <property type="project" value="TreeGrafter"/>
</dbReference>
<dbReference type="Gene3D" id="1.10.1040.10">
    <property type="entry name" value="N-(1-d-carboxylethyl)-l-norvaline Dehydrogenase, domain 2"/>
    <property type="match status" value="1"/>
</dbReference>
<dbReference type="Proteomes" id="UP000477750">
    <property type="component" value="Unassembled WGS sequence"/>
</dbReference>
<dbReference type="Pfam" id="PF03446">
    <property type="entry name" value="NAD_binding_2"/>
    <property type="match status" value="1"/>
</dbReference>
<feature type="compositionally biased region" description="Basic residues" evidence="1">
    <location>
        <begin position="1"/>
        <end position="47"/>
    </location>
</feature>
<evidence type="ECO:0000313" key="5">
    <source>
        <dbReference type="Proteomes" id="UP000477750"/>
    </source>
</evidence>
<dbReference type="InterPro" id="IPR051265">
    <property type="entry name" value="HIBADH-related_NP60_sf"/>
</dbReference>
<feature type="region of interest" description="Disordered" evidence="1">
    <location>
        <begin position="1"/>
        <end position="89"/>
    </location>
</feature>
<dbReference type="PANTHER" id="PTHR43580">
    <property type="entry name" value="OXIDOREDUCTASE GLYR1-RELATED"/>
    <property type="match status" value="1"/>
</dbReference>
<dbReference type="InterPro" id="IPR036291">
    <property type="entry name" value="NAD(P)-bd_dom_sf"/>
</dbReference>
<feature type="compositionally biased region" description="Low complexity" evidence="1">
    <location>
        <begin position="48"/>
        <end position="59"/>
    </location>
</feature>
<feature type="domain" description="6-phosphogluconate dehydrogenase NADP-binding" evidence="2">
    <location>
        <begin position="97"/>
        <end position="246"/>
    </location>
</feature>